<accession>A0A0E9Q3D9</accession>
<protein>
    <submittedName>
        <fullName evidence="1">Uncharacterized protein</fullName>
    </submittedName>
</protein>
<organism evidence="1">
    <name type="scientific">Anguilla anguilla</name>
    <name type="common">European freshwater eel</name>
    <name type="synonym">Muraena anguilla</name>
    <dbReference type="NCBI Taxonomy" id="7936"/>
    <lineage>
        <taxon>Eukaryota</taxon>
        <taxon>Metazoa</taxon>
        <taxon>Chordata</taxon>
        <taxon>Craniata</taxon>
        <taxon>Vertebrata</taxon>
        <taxon>Euteleostomi</taxon>
        <taxon>Actinopterygii</taxon>
        <taxon>Neopterygii</taxon>
        <taxon>Teleostei</taxon>
        <taxon>Anguilliformes</taxon>
        <taxon>Anguillidae</taxon>
        <taxon>Anguilla</taxon>
    </lineage>
</organism>
<sequence length="31" mass="3669">MWGLCLFYIFILISDLLVCQTNNFRTENTLS</sequence>
<dbReference type="EMBL" id="GBXM01097176">
    <property type="protein sequence ID" value="JAH11401.1"/>
    <property type="molecule type" value="Transcribed_RNA"/>
</dbReference>
<name>A0A0E9Q3D9_ANGAN</name>
<reference evidence="1" key="1">
    <citation type="submission" date="2014-11" db="EMBL/GenBank/DDBJ databases">
        <authorList>
            <person name="Amaro Gonzalez C."/>
        </authorList>
    </citation>
    <scope>NUCLEOTIDE SEQUENCE</scope>
</reference>
<evidence type="ECO:0000313" key="1">
    <source>
        <dbReference type="EMBL" id="JAH11401.1"/>
    </source>
</evidence>
<reference evidence="1" key="2">
    <citation type="journal article" date="2015" name="Fish Shellfish Immunol.">
        <title>Early steps in the European eel (Anguilla anguilla)-Vibrio vulnificus interaction in the gills: Role of the RtxA13 toxin.</title>
        <authorList>
            <person name="Callol A."/>
            <person name="Pajuelo D."/>
            <person name="Ebbesson L."/>
            <person name="Teles M."/>
            <person name="MacKenzie S."/>
            <person name="Amaro C."/>
        </authorList>
    </citation>
    <scope>NUCLEOTIDE SEQUENCE</scope>
</reference>
<proteinExistence type="predicted"/>
<dbReference type="AlphaFoldDB" id="A0A0E9Q3D9"/>